<evidence type="ECO:0000256" key="4">
    <source>
        <dbReference type="ARBA" id="ARBA00022692"/>
    </source>
</evidence>
<feature type="transmembrane region" description="Helical" evidence="8">
    <location>
        <begin position="225"/>
        <end position="243"/>
    </location>
</feature>
<dbReference type="EMBL" id="JBEHZE010000001">
    <property type="protein sequence ID" value="MEX6633582.1"/>
    <property type="molecule type" value="Genomic_DNA"/>
</dbReference>
<evidence type="ECO:0000313" key="10">
    <source>
        <dbReference type="EMBL" id="MEX6633582.1"/>
    </source>
</evidence>
<dbReference type="Proteomes" id="UP001560685">
    <property type="component" value="Unassembled WGS sequence"/>
</dbReference>
<sequence length="406" mass="41870">MTLMLATALFAVTFWILNRPKIGITKLVNNVARAPALMLLTGAAISLAYRASGAPFMPSEWVAAGADVLLAMLAFAAAAQFRITKLASVCPASFRLTIGGAPLFLIVCGLAAFILVPQLSLSAAFLLAGALTLNGAAFDRRAVTGAPAPATLKAAVRLESAAILALGIPIAVLLESVATAAPQGMPLVTPVFEASRSLLFGFALGGSLGLAAAHYGNKLKYKSKAGALAILAGVLAFVISPLIGAHPVIAAAAAGLLWGEQSLALVTTRVRLRRIAERNVAPIAYFGFGLLLATRIFNADLLTVLFAAAAVTIMRAGPRLASLKKTTLPRESQMFLAWFGGAPGAASALFLISLLDAPSIMAQDAILTTGALAVAFGVFAARVTSRPLVTLLLKQTALAKKRAMFV</sequence>
<comment type="subcellular location">
    <subcellularLocation>
        <location evidence="1">Cell membrane</location>
        <topology evidence="1">Multi-pass membrane protein</topology>
    </subcellularLocation>
</comment>
<feature type="transmembrane region" description="Helical" evidence="8">
    <location>
        <begin position="194"/>
        <end position="213"/>
    </location>
</feature>
<gene>
    <name evidence="10" type="ORF">ABFZ84_08465</name>
</gene>
<dbReference type="RefSeq" id="WP_369313556.1">
    <property type="nucleotide sequence ID" value="NZ_JBEHZE010000001.1"/>
</dbReference>
<evidence type="ECO:0000256" key="6">
    <source>
        <dbReference type="ARBA" id="ARBA00023065"/>
    </source>
</evidence>
<keyword evidence="3" id="KW-0050">Antiport</keyword>
<feature type="domain" description="Cation/H+ exchanger transmembrane" evidence="9">
    <location>
        <begin position="35"/>
        <end position="388"/>
    </location>
</feature>
<protein>
    <submittedName>
        <fullName evidence="10">Cation:proton antiporter</fullName>
    </submittedName>
</protein>
<dbReference type="Pfam" id="PF00999">
    <property type="entry name" value="Na_H_Exchanger"/>
    <property type="match status" value="1"/>
</dbReference>
<organism evidence="10 11">
    <name type="scientific">Hyphococcus lacteus</name>
    <dbReference type="NCBI Taxonomy" id="3143536"/>
    <lineage>
        <taxon>Bacteria</taxon>
        <taxon>Pseudomonadati</taxon>
        <taxon>Pseudomonadota</taxon>
        <taxon>Alphaproteobacteria</taxon>
        <taxon>Parvularculales</taxon>
        <taxon>Parvularculaceae</taxon>
        <taxon>Hyphococcus</taxon>
    </lineage>
</organism>
<feature type="transmembrane region" description="Helical" evidence="8">
    <location>
        <begin position="61"/>
        <end position="83"/>
    </location>
</feature>
<evidence type="ECO:0000256" key="1">
    <source>
        <dbReference type="ARBA" id="ARBA00004651"/>
    </source>
</evidence>
<dbReference type="PANTHER" id="PTHR32507:SF8">
    <property type="entry name" value="CNH1P"/>
    <property type="match status" value="1"/>
</dbReference>
<evidence type="ECO:0000256" key="5">
    <source>
        <dbReference type="ARBA" id="ARBA00022989"/>
    </source>
</evidence>
<keyword evidence="5 8" id="KW-1133">Transmembrane helix</keyword>
<evidence type="ECO:0000256" key="7">
    <source>
        <dbReference type="ARBA" id="ARBA00023136"/>
    </source>
</evidence>
<accession>A0ABV3Z5U6</accession>
<dbReference type="InterPro" id="IPR006153">
    <property type="entry name" value="Cation/H_exchanger_TM"/>
</dbReference>
<feature type="transmembrane region" description="Helical" evidence="8">
    <location>
        <begin position="335"/>
        <end position="354"/>
    </location>
</feature>
<keyword evidence="7 8" id="KW-0472">Membrane</keyword>
<keyword evidence="6" id="KW-0406">Ion transport</keyword>
<keyword evidence="4 8" id="KW-0812">Transmembrane</keyword>
<name>A0ABV3Z5U6_9PROT</name>
<keyword evidence="2" id="KW-0813">Transport</keyword>
<evidence type="ECO:0000256" key="2">
    <source>
        <dbReference type="ARBA" id="ARBA00022448"/>
    </source>
</evidence>
<evidence type="ECO:0000256" key="8">
    <source>
        <dbReference type="SAM" id="Phobius"/>
    </source>
</evidence>
<keyword evidence="11" id="KW-1185">Reference proteome</keyword>
<comment type="caution">
    <text evidence="10">The sequence shown here is derived from an EMBL/GenBank/DDBJ whole genome shotgun (WGS) entry which is preliminary data.</text>
</comment>
<feature type="transmembrane region" description="Helical" evidence="8">
    <location>
        <begin position="30"/>
        <end position="49"/>
    </location>
</feature>
<reference evidence="10 11" key="1">
    <citation type="submission" date="2024-05" db="EMBL/GenBank/DDBJ databases">
        <title>Three bacterial strains, DH-69, EH-24, and ECK-19 isolated from coastal sediments.</title>
        <authorList>
            <person name="Ye Y.-Q."/>
            <person name="Du Z.-J."/>
        </authorList>
    </citation>
    <scope>NUCLEOTIDE SEQUENCE [LARGE SCALE GENOMIC DNA]</scope>
    <source>
        <strain evidence="10 11">ECK-19</strain>
    </source>
</reference>
<feature type="transmembrane region" description="Helical" evidence="8">
    <location>
        <begin position="103"/>
        <end position="133"/>
    </location>
</feature>
<feature type="transmembrane region" description="Helical" evidence="8">
    <location>
        <begin position="154"/>
        <end position="174"/>
    </location>
</feature>
<dbReference type="PANTHER" id="PTHR32507">
    <property type="entry name" value="NA(+)/H(+) ANTIPORTER 1"/>
    <property type="match status" value="1"/>
</dbReference>
<evidence type="ECO:0000259" key="9">
    <source>
        <dbReference type="Pfam" id="PF00999"/>
    </source>
</evidence>
<evidence type="ECO:0000256" key="3">
    <source>
        <dbReference type="ARBA" id="ARBA00022449"/>
    </source>
</evidence>
<proteinExistence type="predicted"/>
<evidence type="ECO:0000313" key="11">
    <source>
        <dbReference type="Proteomes" id="UP001560685"/>
    </source>
</evidence>